<gene>
    <name evidence="3" type="ORF">JD82_04818</name>
</gene>
<sequence length="201" mass="21546">MRGRFRRFDSHDHSDHGHPAFGPFGPGFDGGFGPGFGPGRRGGHRRGPGGPRRGRRGDVRTAVLALLAEQPRHGYELIGEIAERSGGFWRPSPGSIYPTLQTLADEGLVRSDEGSGKRLFELTDAGRAAAEKIDSPPWEHFTEEADPNEVALRDAAGALMGAVKQVSHVATSDQKSRAADALDQARRTLYGILGEAPAADE</sequence>
<dbReference type="GO" id="GO:0003677">
    <property type="term" value="F:DNA binding"/>
    <property type="evidence" value="ECO:0007669"/>
    <property type="project" value="UniProtKB-KW"/>
</dbReference>
<dbReference type="PANTHER" id="PTHR43252:SF2">
    <property type="entry name" value="TRANSCRIPTION REGULATOR, PADR-LIKE FAMILY"/>
    <property type="match status" value="1"/>
</dbReference>
<dbReference type="SUPFAM" id="SSF46785">
    <property type="entry name" value="Winged helix' DNA-binding domain"/>
    <property type="match status" value="1"/>
</dbReference>
<dbReference type="InterPro" id="IPR036388">
    <property type="entry name" value="WH-like_DNA-bd_sf"/>
</dbReference>
<dbReference type="InterPro" id="IPR011991">
    <property type="entry name" value="ArsR-like_HTH"/>
</dbReference>
<dbReference type="Pfam" id="PF03551">
    <property type="entry name" value="PadR"/>
    <property type="match status" value="1"/>
</dbReference>
<proteinExistence type="predicted"/>
<dbReference type="InterPro" id="IPR036390">
    <property type="entry name" value="WH_DNA-bd_sf"/>
</dbReference>
<feature type="compositionally biased region" description="Basic and acidic residues" evidence="1">
    <location>
        <begin position="1"/>
        <end position="18"/>
    </location>
</feature>
<reference evidence="3 4" key="1">
    <citation type="submission" date="2019-07" db="EMBL/GenBank/DDBJ databases">
        <title>R&amp;d 2014.</title>
        <authorList>
            <person name="Klenk H.-P."/>
        </authorList>
    </citation>
    <scope>NUCLEOTIDE SEQUENCE [LARGE SCALE GENOMIC DNA]</scope>
    <source>
        <strain evidence="3 4">DSM 43194</strain>
    </source>
</reference>
<evidence type="ECO:0000313" key="4">
    <source>
        <dbReference type="Proteomes" id="UP000317303"/>
    </source>
</evidence>
<evidence type="ECO:0000256" key="1">
    <source>
        <dbReference type="SAM" id="MobiDB-lite"/>
    </source>
</evidence>
<evidence type="ECO:0000313" key="3">
    <source>
        <dbReference type="EMBL" id="TWH22926.1"/>
    </source>
</evidence>
<dbReference type="EMBL" id="VLJV01000001">
    <property type="protein sequence ID" value="TWH22926.1"/>
    <property type="molecule type" value="Genomic_DNA"/>
</dbReference>
<feature type="domain" description="Transcription regulator PadR N-terminal" evidence="2">
    <location>
        <begin position="63"/>
        <end position="131"/>
    </location>
</feature>
<dbReference type="Gene3D" id="1.10.10.10">
    <property type="entry name" value="Winged helix-like DNA-binding domain superfamily/Winged helix DNA-binding domain"/>
    <property type="match status" value="1"/>
</dbReference>
<dbReference type="RefSeq" id="WP_030531201.1">
    <property type="nucleotide sequence ID" value="NZ_JOIJ01000004.1"/>
</dbReference>
<comment type="caution">
    <text evidence="3">The sequence shown here is derived from an EMBL/GenBank/DDBJ whole genome shotgun (WGS) entry which is preliminary data.</text>
</comment>
<dbReference type="CDD" id="cd00090">
    <property type="entry name" value="HTH_ARSR"/>
    <property type="match status" value="1"/>
</dbReference>
<dbReference type="AlphaFoldDB" id="A0A660CHT8"/>
<keyword evidence="3" id="KW-0238">DNA-binding</keyword>
<accession>A0A660CHT8</accession>
<dbReference type="OrthoDB" id="1683430at2"/>
<evidence type="ECO:0000259" key="2">
    <source>
        <dbReference type="Pfam" id="PF03551"/>
    </source>
</evidence>
<name>A0A660CHT8_9PSEU</name>
<feature type="region of interest" description="Disordered" evidence="1">
    <location>
        <begin position="1"/>
        <end position="58"/>
    </location>
</feature>
<dbReference type="PANTHER" id="PTHR43252">
    <property type="entry name" value="TRANSCRIPTIONAL REGULATOR YQJI"/>
    <property type="match status" value="1"/>
</dbReference>
<dbReference type="InterPro" id="IPR005149">
    <property type="entry name" value="Tscrpt_reg_PadR_N"/>
</dbReference>
<organism evidence="3 4">
    <name type="scientific">Prauserella rugosa</name>
    <dbReference type="NCBI Taxonomy" id="43354"/>
    <lineage>
        <taxon>Bacteria</taxon>
        <taxon>Bacillati</taxon>
        <taxon>Actinomycetota</taxon>
        <taxon>Actinomycetes</taxon>
        <taxon>Pseudonocardiales</taxon>
        <taxon>Pseudonocardiaceae</taxon>
        <taxon>Prauserella</taxon>
    </lineage>
</organism>
<feature type="compositionally biased region" description="Basic residues" evidence="1">
    <location>
        <begin position="41"/>
        <end position="55"/>
    </location>
</feature>
<dbReference type="Proteomes" id="UP000317303">
    <property type="component" value="Unassembled WGS sequence"/>
</dbReference>
<feature type="compositionally biased region" description="Gly residues" evidence="1">
    <location>
        <begin position="24"/>
        <end position="40"/>
    </location>
</feature>
<keyword evidence="4" id="KW-1185">Reference proteome</keyword>
<protein>
    <submittedName>
        <fullName evidence="3">DNA-binding PadR family transcriptional regulator</fullName>
    </submittedName>
</protein>